<dbReference type="InterPro" id="IPR018392">
    <property type="entry name" value="LysM"/>
</dbReference>
<dbReference type="CDD" id="cd00118">
    <property type="entry name" value="LysM"/>
    <property type="match status" value="1"/>
</dbReference>
<reference evidence="3" key="1">
    <citation type="submission" date="2024-05" db="EMBL/GenBank/DDBJ databases">
        <title>Genome sequencing of novel strain.</title>
        <authorList>
            <person name="Ganbat D."/>
            <person name="Ganbat S."/>
            <person name="Lee S.-J."/>
        </authorList>
    </citation>
    <scope>NUCLEOTIDE SEQUENCE</scope>
    <source>
        <strain evidence="3">SMD15-11</strain>
    </source>
</reference>
<keyword evidence="1" id="KW-0732">Signal</keyword>
<dbReference type="PANTHER" id="PTHR34700">
    <property type="entry name" value="POTASSIUM BINDING PROTEIN KBP"/>
    <property type="match status" value="1"/>
</dbReference>
<organism evidence="3">
    <name type="scientific">Thermohahella caldifontis</name>
    <dbReference type="NCBI Taxonomy" id="3142973"/>
    <lineage>
        <taxon>Bacteria</taxon>
        <taxon>Pseudomonadati</taxon>
        <taxon>Pseudomonadota</taxon>
        <taxon>Gammaproteobacteria</taxon>
        <taxon>Oceanospirillales</taxon>
        <taxon>Hahellaceae</taxon>
        <taxon>Thermohahella</taxon>
    </lineage>
</organism>
<sequence>MRKVLSIASLVLGLMLAQWSWAEAQWREDHPDTYTVVKGDTLWDIASRFLNNPWYWPEIWYANPQIANPHLIYPGDVLQLVYIDGKPRVTVGQRGPGANTIKLSPKVRATPLASAIPSIPLDAIAPFLTNTRIVTLEEMQKAPYVLLGKRGNLVVGAGDSVYVRGEVKPEEAYGIYREATKYVDPDTGEFLGLEARSLAHGKITEVRGEIGTYLVQKSSAEILKGDRLLHEEDRELSTNFVPSAPDQDIRGKMIAVLDGVSQIGQYDVVVVNLGRDKVKEGNVLAVYKKGEQVKDPYTKEILQLPSERAGLMMLFRVFDKVSYGLILRAERPLAVLDEVRKP</sequence>
<dbReference type="InterPro" id="IPR052196">
    <property type="entry name" value="Bact_Kbp"/>
</dbReference>
<protein>
    <submittedName>
        <fullName evidence="3">LysM domain-containing protein</fullName>
    </submittedName>
</protein>
<evidence type="ECO:0000256" key="1">
    <source>
        <dbReference type="SAM" id="SignalP"/>
    </source>
</evidence>
<feature type="chain" id="PRO_5044347693" evidence="1">
    <location>
        <begin position="25"/>
        <end position="342"/>
    </location>
</feature>
<dbReference type="PANTHER" id="PTHR34700:SF4">
    <property type="entry name" value="PHAGE-LIKE ELEMENT PBSX PROTEIN XKDP"/>
    <property type="match status" value="1"/>
</dbReference>
<evidence type="ECO:0000313" key="3">
    <source>
        <dbReference type="EMBL" id="XDT71504.1"/>
    </source>
</evidence>
<dbReference type="PROSITE" id="PS51782">
    <property type="entry name" value="LYSM"/>
    <property type="match status" value="1"/>
</dbReference>
<dbReference type="AlphaFoldDB" id="A0AB39UTR6"/>
<dbReference type="RefSeq" id="WP_369600540.1">
    <property type="nucleotide sequence ID" value="NZ_CP154858.1"/>
</dbReference>
<evidence type="ECO:0000259" key="2">
    <source>
        <dbReference type="PROSITE" id="PS51782"/>
    </source>
</evidence>
<dbReference type="Pfam" id="PF01476">
    <property type="entry name" value="LysM"/>
    <property type="match status" value="1"/>
</dbReference>
<dbReference type="EMBL" id="CP154858">
    <property type="protein sequence ID" value="XDT71504.1"/>
    <property type="molecule type" value="Genomic_DNA"/>
</dbReference>
<feature type="domain" description="LysM" evidence="2">
    <location>
        <begin position="32"/>
        <end position="80"/>
    </location>
</feature>
<name>A0AB39UTR6_9GAMM</name>
<dbReference type="SUPFAM" id="SSF54106">
    <property type="entry name" value="LysM domain"/>
    <property type="match status" value="1"/>
</dbReference>
<gene>
    <name evidence="3" type="ORF">AAIA72_11895</name>
</gene>
<dbReference type="Gene3D" id="3.10.350.10">
    <property type="entry name" value="LysM domain"/>
    <property type="match status" value="1"/>
</dbReference>
<feature type="signal peptide" evidence="1">
    <location>
        <begin position="1"/>
        <end position="24"/>
    </location>
</feature>
<dbReference type="InterPro" id="IPR036779">
    <property type="entry name" value="LysM_dom_sf"/>
</dbReference>
<dbReference type="KEGG" id="tcd:AAIA72_11895"/>
<accession>A0AB39UTR6</accession>
<dbReference type="SMART" id="SM00257">
    <property type="entry name" value="LysM"/>
    <property type="match status" value="1"/>
</dbReference>
<proteinExistence type="predicted"/>